<comment type="catalytic activity">
    <reaction evidence="6">
        <text>cytidine(1402) in 16S rRNA + S-adenosyl-L-methionine = N(4)-methylcytidine(1402) in 16S rRNA + S-adenosyl-L-homocysteine + H(+)</text>
        <dbReference type="Rhea" id="RHEA:42928"/>
        <dbReference type="Rhea" id="RHEA-COMP:10286"/>
        <dbReference type="Rhea" id="RHEA-COMP:10287"/>
        <dbReference type="ChEBI" id="CHEBI:15378"/>
        <dbReference type="ChEBI" id="CHEBI:57856"/>
        <dbReference type="ChEBI" id="CHEBI:59789"/>
        <dbReference type="ChEBI" id="CHEBI:74506"/>
        <dbReference type="ChEBI" id="CHEBI:82748"/>
        <dbReference type="EC" id="2.1.1.199"/>
    </reaction>
</comment>
<comment type="caution">
    <text evidence="7">The sequence shown here is derived from an EMBL/GenBank/DDBJ whole genome shotgun (WGS) entry which is preliminary data.</text>
</comment>
<dbReference type="FunFam" id="1.10.150.170:FF:000003">
    <property type="entry name" value="Ribosomal RNA small subunit methyltransferase H"/>
    <property type="match status" value="1"/>
</dbReference>
<dbReference type="PANTHER" id="PTHR11265:SF0">
    <property type="entry name" value="12S RRNA N4-METHYLCYTIDINE METHYLTRANSFERASE"/>
    <property type="match status" value="1"/>
</dbReference>
<comment type="similarity">
    <text evidence="1 6">Belongs to the methyltransferase superfamily. RsmH family.</text>
</comment>
<evidence type="ECO:0000256" key="2">
    <source>
        <dbReference type="ARBA" id="ARBA00022552"/>
    </source>
</evidence>
<comment type="function">
    <text evidence="6">Specifically methylates the N4 position of cytidine in position 1402 (C1402) of 16S rRNA.</text>
</comment>
<dbReference type="NCBIfam" id="TIGR00006">
    <property type="entry name" value="16S rRNA (cytosine(1402)-N(4))-methyltransferase RsmH"/>
    <property type="match status" value="1"/>
</dbReference>
<sequence length="293" mass="33445">MDYKKIHIPVMVKEVLEVLNPKENGIYVDTTVGCGGHSLEILKRLGQEGKLIGIDRDASAISCCQEVLNDSRVILKQASFSRLKEVLSELNIDRIDGIIFDLGVSMLQLKDFSRGFSFHSDERLDMRMDQSLPLTAWDVVNRYPEQKLERIFRDYGDEPFARKIARQIVKFRGKKTIDTCKELADLVKSVVSERKKIHPATKVFQAIRIEVNREVEELQEGLKQAVQLLKAGGRICVISYHSGEERIVKNFFREEEKKGNIRILNKKPILPSLEEVVINPSARSARLRGGEKL</sequence>
<evidence type="ECO:0000256" key="5">
    <source>
        <dbReference type="ARBA" id="ARBA00022691"/>
    </source>
</evidence>
<feature type="binding site" evidence="6">
    <location>
        <position position="108"/>
    </location>
    <ligand>
        <name>S-adenosyl-L-methionine</name>
        <dbReference type="ChEBI" id="CHEBI:59789"/>
    </ligand>
</feature>
<gene>
    <name evidence="6 7" type="primary">rsmH</name>
    <name evidence="7" type="ORF">ENV75_02035</name>
</gene>
<dbReference type="GO" id="GO:0070475">
    <property type="term" value="P:rRNA base methylation"/>
    <property type="evidence" value="ECO:0007669"/>
    <property type="project" value="UniProtKB-UniRule"/>
</dbReference>
<evidence type="ECO:0000256" key="3">
    <source>
        <dbReference type="ARBA" id="ARBA00022603"/>
    </source>
</evidence>
<organism evidence="7">
    <name type="scientific">Thermodesulfovibrio aggregans</name>
    <dbReference type="NCBI Taxonomy" id="86166"/>
    <lineage>
        <taxon>Bacteria</taxon>
        <taxon>Pseudomonadati</taxon>
        <taxon>Nitrospirota</taxon>
        <taxon>Thermodesulfovibrionia</taxon>
        <taxon>Thermodesulfovibrionales</taxon>
        <taxon>Thermodesulfovibrionaceae</taxon>
        <taxon>Thermodesulfovibrio</taxon>
    </lineage>
</organism>
<dbReference type="PANTHER" id="PTHR11265">
    <property type="entry name" value="S-ADENOSYL-METHYLTRANSFERASE MRAW"/>
    <property type="match status" value="1"/>
</dbReference>
<dbReference type="InterPro" id="IPR002903">
    <property type="entry name" value="RsmH"/>
</dbReference>
<keyword evidence="5 6" id="KW-0949">S-adenosyl-L-methionine</keyword>
<dbReference type="EMBL" id="DTHO01000018">
    <property type="protein sequence ID" value="HGG99220.1"/>
    <property type="molecule type" value="Genomic_DNA"/>
</dbReference>
<dbReference type="InterPro" id="IPR029063">
    <property type="entry name" value="SAM-dependent_MTases_sf"/>
</dbReference>
<feature type="binding site" evidence="6">
    <location>
        <begin position="35"/>
        <end position="37"/>
    </location>
    <ligand>
        <name>S-adenosyl-L-methionine</name>
        <dbReference type="ChEBI" id="CHEBI:59789"/>
    </ligand>
</feature>
<feature type="binding site" evidence="6">
    <location>
        <position position="55"/>
    </location>
    <ligand>
        <name>S-adenosyl-L-methionine</name>
        <dbReference type="ChEBI" id="CHEBI:59789"/>
    </ligand>
</feature>
<dbReference type="Pfam" id="PF01795">
    <property type="entry name" value="Methyltransf_5"/>
    <property type="match status" value="1"/>
</dbReference>
<dbReference type="GO" id="GO:0005737">
    <property type="term" value="C:cytoplasm"/>
    <property type="evidence" value="ECO:0007669"/>
    <property type="project" value="UniProtKB-SubCell"/>
</dbReference>
<feature type="binding site" evidence="6">
    <location>
        <position position="80"/>
    </location>
    <ligand>
        <name>S-adenosyl-L-methionine</name>
        <dbReference type="ChEBI" id="CHEBI:59789"/>
    </ligand>
</feature>
<keyword evidence="6" id="KW-0963">Cytoplasm</keyword>
<dbReference type="AlphaFoldDB" id="A0A7C4AIY7"/>
<feature type="binding site" evidence="6">
    <location>
        <position position="101"/>
    </location>
    <ligand>
        <name>S-adenosyl-L-methionine</name>
        <dbReference type="ChEBI" id="CHEBI:59789"/>
    </ligand>
</feature>
<dbReference type="PIRSF" id="PIRSF004486">
    <property type="entry name" value="MraW"/>
    <property type="match status" value="1"/>
</dbReference>
<accession>A0A7C4AIY7</accession>
<proteinExistence type="inferred from homology"/>
<evidence type="ECO:0000256" key="1">
    <source>
        <dbReference type="ARBA" id="ARBA00010396"/>
    </source>
</evidence>
<dbReference type="SUPFAM" id="SSF53335">
    <property type="entry name" value="S-adenosyl-L-methionine-dependent methyltransferases"/>
    <property type="match status" value="1"/>
</dbReference>
<comment type="subcellular location">
    <subcellularLocation>
        <location evidence="6">Cytoplasm</location>
    </subcellularLocation>
</comment>
<dbReference type="Gene3D" id="3.40.50.150">
    <property type="entry name" value="Vaccinia Virus protein VP39"/>
    <property type="match status" value="1"/>
</dbReference>
<evidence type="ECO:0000256" key="6">
    <source>
        <dbReference type="HAMAP-Rule" id="MF_01007"/>
    </source>
</evidence>
<dbReference type="InterPro" id="IPR023397">
    <property type="entry name" value="SAM-dep_MeTrfase_MraW_recog"/>
</dbReference>
<dbReference type="GO" id="GO:0071424">
    <property type="term" value="F:rRNA (cytosine-N4-)-methyltransferase activity"/>
    <property type="evidence" value="ECO:0007669"/>
    <property type="project" value="UniProtKB-UniRule"/>
</dbReference>
<protein>
    <recommendedName>
        <fullName evidence="6">Ribosomal RNA small subunit methyltransferase H</fullName>
        <ecNumber evidence="6">2.1.1.199</ecNumber>
    </recommendedName>
    <alternativeName>
        <fullName evidence="6">16S rRNA m(4)C1402 methyltransferase</fullName>
    </alternativeName>
    <alternativeName>
        <fullName evidence="6">rRNA (cytosine-N(4)-)-methyltransferase RsmH</fullName>
    </alternativeName>
</protein>
<keyword evidence="4 6" id="KW-0808">Transferase</keyword>
<keyword evidence="3 6" id="KW-0489">Methyltransferase</keyword>
<evidence type="ECO:0000313" key="7">
    <source>
        <dbReference type="EMBL" id="HGG99220.1"/>
    </source>
</evidence>
<name>A0A7C4AIY7_9BACT</name>
<dbReference type="SUPFAM" id="SSF81799">
    <property type="entry name" value="Putative methyltransferase TM0872, insert domain"/>
    <property type="match status" value="1"/>
</dbReference>
<evidence type="ECO:0000256" key="4">
    <source>
        <dbReference type="ARBA" id="ARBA00022679"/>
    </source>
</evidence>
<dbReference type="EC" id="2.1.1.199" evidence="6"/>
<dbReference type="HAMAP" id="MF_01007">
    <property type="entry name" value="16SrRNA_methyltr_H"/>
    <property type="match status" value="1"/>
</dbReference>
<dbReference type="Gene3D" id="1.10.150.170">
    <property type="entry name" value="Putative methyltransferase TM0872, insert domain"/>
    <property type="match status" value="1"/>
</dbReference>
<reference evidence="7" key="1">
    <citation type="journal article" date="2020" name="mSystems">
        <title>Genome- and Community-Level Interaction Insights into Carbon Utilization and Element Cycling Functions of Hydrothermarchaeota in Hydrothermal Sediment.</title>
        <authorList>
            <person name="Zhou Z."/>
            <person name="Liu Y."/>
            <person name="Xu W."/>
            <person name="Pan J."/>
            <person name="Luo Z.H."/>
            <person name="Li M."/>
        </authorList>
    </citation>
    <scope>NUCLEOTIDE SEQUENCE [LARGE SCALE GENOMIC DNA]</scope>
    <source>
        <strain evidence="7">SpSt-788</strain>
    </source>
</reference>
<keyword evidence="2 6" id="KW-0698">rRNA processing</keyword>